<gene>
    <name evidence="2" type="ORF">D8674_006018</name>
</gene>
<comment type="caution">
    <text evidence="2">The sequence shown here is derived from an EMBL/GenBank/DDBJ whole genome shotgun (WGS) entry which is preliminary data.</text>
</comment>
<keyword evidence="3" id="KW-1185">Reference proteome</keyword>
<reference evidence="2 3" key="1">
    <citation type="submission" date="2019-09" db="EMBL/GenBank/DDBJ databases">
        <authorList>
            <person name="Ou C."/>
        </authorList>
    </citation>
    <scope>NUCLEOTIDE SEQUENCE [LARGE SCALE GENOMIC DNA]</scope>
    <source>
        <strain evidence="2">S2</strain>
        <tissue evidence="2">Leaf</tissue>
    </source>
</reference>
<proteinExistence type="predicted"/>
<evidence type="ECO:0000313" key="2">
    <source>
        <dbReference type="EMBL" id="KAB2606301.1"/>
    </source>
</evidence>
<name>A0A5N5FXH6_9ROSA</name>
<evidence type="ECO:0000259" key="1">
    <source>
        <dbReference type="Pfam" id="PF13456"/>
    </source>
</evidence>
<reference evidence="3" key="2">
    <citation type="submission" date="2019-10" db="EMBL/GenBank/DDBJ databases">
        <title>A de novo genome assembly of a pear dwarfing rootstock.</title>
        <authorList>
            <person name="Wang F."/>
            <person name="Wang J."/>
            <person name="Li S."/>
            <person name="Zhang Y."/>
            <person name="Fang M."/>
            <person name="Ma L."/>
            <person name="Zhao Y."/>
            <person name="Jiang S."/>
        </authorList>
    </citation>
    <scope>NUCLEOTIDE SEQUENCE [LARGE SCALE GENOMIC DNA]</scope>
</reference>
<sequence>MAEAEAMKAALLACVENGFAMVQVETDSKIMVDMVNGVLQPEAIIKGIMWDFLFTPRACNGAAYLMPSYVTRVGSYHTWDCFEPKWLFN</sequence>
<accession>A0A5N5FXH6</accession>
<organism evidence="2 3">
    <name type="scientific">Pyrus ussuriensis x Pyrus communis</name>
    <dbReference type="NCBI Taxonomy" id="2448454"/>
    <lineage>
        <taxon>Eukaryota</taxon>
        <taxon>Viridiplantae</taxon>
        <taxon>Streptophyta</taxon>
        <taxon>Embryophyta</taxon>
        <taxon>Tracheophyta</taxon>
        <taxon>Spermatophyta</taxon>
        <taxon>Magnoliopsida</taxon>
        <taxon>eudicotyledons</taxon>
        <taxon>Gunneridae</taxon>
        <taxon>Pentapetalae</taxon>
        <taxon>rosids</taxon>
        <taxon>fabids</taxon>
        <taxon>Rosales</taxon>
        <taxon>Rosaceae</taxon>
        <taxon>Amygdaloideae</taxon>
        <taxon>Maleae</taxon>
        <taxon>Pyrus</taxon>
    </lineage>
</organism>
<dbReference type="Pfam" id="PF13456">
    <property type="entry name" value="RVT_3"/>
    <property type="match status" value="1"/>
</dbReference>
<dbReference type="Proteomes" id="UP000327157">
    <property type="component" value="Chromosome 11"/>
</dbReference>
<feature type="domain" description="RNase H type-1" evidence="1">
    <location>
        <begin position="1"/>
        <end position="46"/>
    </location>
</feature>
<dbReference type="InterPro" id="IPR002156">
    <property type="entry name" value="RNaseH_domain"/>
</dbReference>
<reference evidence="2 3" key="3">
    <citation type="submission" date="2019-11" db="EMBL/GenBank/DDBJ databases">
        <title>A de novo genome assembly of a pear dwarfing rootstock.</title>
        <authorList>
            <person name="Wang F."/>
            <person name="Wang J."/>
            <person name="Li S."/>
            <person name="Zhang Y."/>
            <person name="Fang M."/>
            <person name="Ma L."/>
            <person name="Zhao Y."/>
            <person name="Jiang S."/>
        </authorList>
    </citation>
    <scope>NUCLEOTIDE SEQUENCE [LARGE SCALE GENOMIC DNA]</scope>
    <source>
        <strain evidence="2">S2</strain>
        <tissue evidence="2">Leaf</tissue>
    </source>
</reference>
<evidence type="ECO:0000313" key="3">
    <source>
        <dbReference type="Proteomes" id="UP000327157"/>
    </source>
</evidence>
<dbReference type="GO" id="GO:0004523">
    <property type="term" value="F:RNA-DNA hybrid ribonuclease activity"/>
    <property type="evidence" value="ECO:0007669"/>
    <property type="project" value="InterPro"/>
</dbReference>
<dbReference type="EMBL" id="SMOL01000559">
    <property type="protein sequence ID" value="KAB2606301.1"/>
    <property type="molecule type" value="Genomic_DNA"/>
</dbReference>
<dbReference type="GO" id="GO:0003676">
    <property type="term" value="F:nucleic acid binding"/>
    <property type="evidence" value="ECO:0007669"/>
    <property type="project" value="InterPro"/>
</dbReference>
<dbReference type="OrthoDB" id="1473488at2759"/>
<protein>
    <submittedName>
        <fullName evidence="2">Ribonuclease H protein</fullName>
    </submittedName>
</protein>
<dbReference type="AlphaFoldDB" id="A0A5N5FXH6"/>